<proteinExistence type="inferred from homology"/>
<keyword evidence="5" id="KW-0190">Covalent protein-DNA linkage</keyword>
<dbReference type="GO" id="GO:0106300">
    <property type="term" value="P:protein-DNA covalent cross-linking repair"/>
    <property type="evidence" value="ECO:0007669"/>
    <property type="project" value="InterPro"/>
</dbReference>
<keyword evidence="7" id="KW-0456">Lyase</keyword>
<protein>
    <recommendedName>
        <fullName evidence="8">Abasic site processing protein</fullName>
        <ecNumber evidence="8">3.4.-.-</ecNumber>
    </recommendedName>
</protein>
<evidence type="ECO:0000256" key="7">
    <source>
        <dbReference type="ARBA" id="ARBA00023239"/>
    </source>
</evidence>
<evidence type="ECO:0000256" key="8">
    <source>
        <dbReference type="RuleBase" id="RU364100"/>
    </source>
</evidence>
<dbReference type="GO" id="GO:0008233">
    <property type="term" value="F:peptidase activity"/>
    <property type="evidence" value="ECO:0007669"/>
    <property type="project" value="UniProtKB-KW"/>
</dbReference>
<dbReference type="AlphaFoldDB" id="A0A142JKH2"/>
<dbReference type="Pfam" id="PF02586">
    <property type="entry name" value="SRAP"/>
    <property type="match status" value="1"/>
</dbReference>
<dbReference type="EMBL" id="CP014844">
    <property type="protein sequence ID" value="AMR78584.1"/>
    <property type="molecule type" value="Genomic_DNA"/>
</dbReference>
<keyword evidence="2 8" id="KW-0645">Protease</keyword>
<dbReference type="Gene3D" id="3.90.1680.10">
    <property type="entry name" value="SOS response associated peptidase-like"/>
    <property type="match status" value="1"/>
</dbReference>
<accession>A0A142JKH2</accession>
<evidence type="ECO:0000256" key="2">
    <source>
        <dbReference type="ARBA" id="ARBA00022670"/>
    </source>
</evidence>
<name>A0A142JKH2_9BURK</name>
<dbReference type="PANTHER" id="PTHR13604">
    <property type="entry name" value="DC12-RELATED"/>
    <property type="match status" value="1"/>
</dbReference>
<dbReference type="EC" id="3.4.-.-" evidence="8"/>
<evidence type="ECO:0000313" key="10">
    <source>
        <dbReference type="Proteomes" id="UP000075238"/>
    </source>
</evidence>
<sequence>MHVCTTFSMGPATLAEMFHFRGDGMCGRITQFSDLRLFAVAMGWDSSVAEHVGDLRPRYNVAPQTEVWAFDRLNSQALGRCEAITWGYKPHWARADKTRRVVINARIESVPTSGYYRGLWAARKRVIVPADGWYEWPVIDGVKRPQFISRREGPCFFAGLADVWEEQPAGGMVIITSDADGGLVDVHDRRPVVLDGEDARLWLDPALAPEGAENLLRTGMLAADTFQWWEVGKEVGNVRNQGPQLVVPVQ</sequence>
<dbReference type="GO" id="GO:0016829">
    <property type="term" value="F:lyase activity"/>
    <property type="evidence" value="ECO:0007669"/>
    <property type="project" value="UniProtKB-KW"/>
</dbReference>
<dbReference type="STRING" id="1796606.A2G96_12990"/>
<keyword evidence="3" id="KW-0227">DNA damage</keyword>
<evidence type="ECO:0000256" key="4">
    <source>
        <dbReference type="ARBA" id="ARBA00022801"/>
    </source>
</evidence>
<keyword evidence="6" id="KW-0238">DNA-binding</keyword>
<dbReference type="GO" id="GO:0006508">
    <property type="term" value="P:proteolysis"/>
    <property type="evidence" value="ECO:0007669"/>
    <property type="project" value="UniProtKB-KW"/>
</dbReference>
<dbReference type="InterPro" id="IPR003738">
    <property type="entry name" value="SRAP"/>
</dbReference>
<dbReference type="KEGG" id="cnan:A2G96_12990"/>
<evidence type="ECO:0000256" key="1">
    <source>
        <dbReference type="ARBA" id="ARBA00008136"/>
    </source>
</evidence>
<organism evidence="9 10">
    <name type="scientific">Cupriavidus nantongensis</name>
    <dbReference type="NCBI Taxonomy" id="1796606"/>
    <lineage>
        <taxon>Bacteria</taxon>
        <taxon>Pseudomonadati</taxon>
        <taxon>Pseudomonadota</taxon>
        <taxon>Betaproteobacteria</taxon>
        <taxon>Burkholderiales</taxon>
        <taxon>Burkholderiaceae</taxon>
        <taxon>Cupriavidus</taxon>
    </lineage>
</organism>
<evidence type="ECO:0000256" key="6">
    <source>
        <dbReference type="ARBA" id="ARBA00023125"/>
    </source>
</evidence>
<dbReference type="SUPFAM" id="SSF143081">
    <property type="entry name" value="BB1717-like"/>
    <property type="match status" value="1"/>
</dbReference>
<gene>
    <name evidence="9" type="ORF">A2G96_12990</name>
</gene>
<evidence type="ECO:0000256" key="3">
    <source>
        <dbReference type="ARBA" id="ARBA00022763"/>
    </source>
</evidence>
<keyword evidence="10" id="KW-1185">Reference proteome</keyword>
<reference evidence="9 10" key="1">
    <citation type="submission" date="2016-03" db="EMBL/GenBank/DDBJ databases">
        <title>Complete genome sequence of a novel chlorpyrifos degrading bacterium, Cupriavidus nantongensis sp. X1.</title>
        <authorList>
            <person name="Fang L."/>
        </authorList>
    </citation>
    <scope>NUCLEOTIDE SEQUENCE [LARGE SCALE GENOMIC DNA]</scope>
    <source>
        <strain evidence="9 10">X1</strain>
    </source>
</reference>
<dbReference type="InterPro" id="IPR036590">
    <property type="entry name" value="SRAP-like"/>
</dbReference>
<evidence type="ECO:0000256" key="5">
    <source>
        <dbReference type="ARBA" id="ARBA00023124"/>
    </source>
</evidence>
<dbReference type="GO" id="GO:0003697">
    <property type="term" value="F:single-stranded DNA binding"/>
    <property type="evidence" value="ECO:0007669"/>
    <property type="project" value="InterPro"/>
</dbReference>
<dbReference type="Proteomes" id="UP000075238">
    <property type="component" value="Chromosome 1"/>
</dbReference>
<keyword evidence="4 8" id="KW-0378">Hydrolase</keyword>
<evidence type="ECO:0000313" key="9">
    <source>
        <dbReference type="EMBL" id="AMR78584.1"/>
    </source>
</evidence>
<comment type="similarity">
    <text evidence="1 8">Belongs to the SOS response-associated peptidase family.</text>
</comment>
<dbReference type="PANTHER" id="PTHR13604:SF0">
    <property type="entry name" value="ABASIC SITE PROCESSING PROTEIN HMCES"/>
    <property type="match status" value="1"/>
</dbReference>